<name>A0A834AHV4_9CHIR</name>
<sequence>MTKLVRCQLLAVSAQSTLLSVIFPVPHYFSFLHHCCKTTLLGVTSSPFSPVTFQGAFHVFPCLCLGCSFSPYSSSALVHQFSTLRSFHSPEIRNLHCFLLSTPSPITSLPYVHRCKACTCCTTCFYAHK</sequence>
<evidence type="ECO:0000313" key="2">
    <source>
        <dbReference type="Proteomes" id="UP000664940"/>
    </source>
</evidence>
<proteinExistence type="predicted"/>
<organism evidence="1 2">
    <name type="scientific">Phyllostomus discolor</name>
    <name type="common">pale spear-nosed bat</name>
    <dbReference type="NCBI Taxonomy" id="89673"/>
    <lineage>
        <taxon>Eukaryota</taxon>
        <taxon>Metazoa</taxon>
        <taxon>Chordata</taxon>
        <taxon>Craniata</taxon>
        <taxon>Vertebrata</taxon>
        <taxon>Euteleostomi</taxon>
        <taxon>Mammalia</taxon>
        <taxon>Eutheria</taxon>
        <taxon>Laurasiatheria</taxon>
        <taxon>Chiroptera</taxon>
        <taxon>Yangochiroptera</taxon>
        <taxon>Phyllostomidae</taxon>
        <taxon>Phyllostominae</taxon>
        <taxon>Phyllostomus</taxon>
    </lineage>
</organism>
<protein>
    <submittedName>
        <fullName evidence="1">Uncharacterized protein</fullName>
    </submittedName>
</protein>
<accession>A0A834AHV4</accession>
<gene>
    <name evidence="1" type="ORF">HJG60_010666</name>
</gene>
<dbReference type="Proteomes" id="UP000664940">
    <property type="component" value="Unassembled WGS sequence"/>
</dbReference>
<dbReference type="AlphaFoldDB" id="A0A834AHV4"/>
<evidence type="ECO:0000313" key="1">
    <source>
        <dbReference type="EMBL" id="KAF6114732.1"/>
    </source>
</evidence>
<reference evidence="1 2" key="1">
    <citation type="journal article" date="2020" name="Nature">
        <title>Six reference-quality genomes reveal evolution of bat adaptations.</title>
        <authorList>
            <person name="Jebb D."/>
            <person name="Huang Z."/>
            <person name="Pippel M."/>
            <person name="Hughes G.M."/>
            <person name="Lavrichenko K."/>
            <person name="Devanna P."/>
            <person name="Winkler S."/>
            <person name="Jermiin L.S."/>
            <person name="Skirmuntt E.C."/>
            <person name="Katzourakis A."/>
            <person name="Burkitt-Gray L."/>
            <person name="Ray D.A."/>
            <person name="Sullivan K.A.M."/>
            <person name="Roscito J.G."/>
            <person name="Kirilenko B.M."/>
            <person name="Davalos L.M."/>
            <person name="Corthals A.P."/>
            <person name="Power M.L."/>
            <person name="Jones G."/>
            <person name="Ransome R.D."/>
            <person name="Dechmann D.K.N."/>
            <person name="Locatelli A.G."/>
            <person name="Puechmaille S.J."/>
            <person name="Fedrigo O."/>
            <person name="Jarvis E.D."/>
            <person name="Hiller M."/>
            <person name="Vernes S.C."/>
            <person name="Myers E.W."/>
            <person name="Teeling E.C."/>
        </authorList>
    </citation>
    <scope>NUCLEOTIDE SEQUENCE [LARGE SCALE GENOMIC DNA]</scope>
    <source>
        <strain evidence="1">Bat1K_MPI-CBG_1</strain>
    </source>
</reference>
<dbReference type="EMBL" id="JABVXQ010000004">
    <property type="protein sequence ID" value="KAF6114732.1"/>
    <property type="molecule type" value="Genomic_DNA"/>
</dbReference>
<comment type="caution">
    <text evidence="1">The sequence shown here is derived from an EMBL/GenBank/DDBJ whole genome shotgun (WGS) entry which is preliminary data.</text>
</comment>